<organism evidence="4">
    <name type="scientific">Rodentolepis nana</name>
    <name type="common">Dwarf tapeworm</name>
    <name type="synonym">Hymenolepis nana</name>
    <dbReference type="NCBI Taxonomy" id="102285"/>
    <lineage>
        <taxon>Eukaryota</taxon>
        <taxon>Metazoa</taxon>
        <taxon>Spiralia</taxon>
        <taxon>Lophotrochozoa</taxon>
        <taxon>Platyhelminthes</taxon>
        <taxon>Cestoda</taxon>
        <taxon>Eucestoda</taxon>
        <taxon>Cyclophyllidea</taxon>
        <taxon>Hymenolepididae</taxon>
        <taxon>Rodentolepis</taxon>
    </lineage>
</organism>
<dbReference type="WBParaSite" id="HNAJ_0000749401-mRNA-1">
    <property type="protein sequence ID" value="HNAJ_0000749401-mRNA-1"/>
    <property type="gene ID" value="HNAJ_0000749401"/>
</dbReference>
<dbReference type="OrthoDB" id="6233734at2759"/>
<gene>
    <name evidence="2" type="ORF">HNAJ_LOCUS7490</name>
</gene>
<reference evidence="2 3" key="2">
    <citation type="submission" date="2018-11" db="EMBL/GenBank/DDBJ databases">
        <authorList>
            <consortium name="Pathogen Informatics"/>
        </authorList>
    </citation>
    <scope>NUCLEOTIDE SEQUENCE [LARGE SCALE GENOMIC DNA]</scope>
</reference>
<feature type="compositionally biased region" description="Basic and acidic residues" evidence="1">
    <location>
        <begin position="71"/>
        <end position="85"/>
    </location>
</feature>
<evidence type="ECO:0000313" key="2">
    <source>
        <dbReference type="EMBL" id="VDO03350.1"/>
    </source>
</evidence>
<evidence type="ECO:0000313" key="4">
    <source>
        <dbReference type="WBParaSite" id="HNAJ_0000749401-mRNA-1"/>
    </source>
</evidence>
<name>A0A0R3TK34_RODNA</name>
<protein>
    <submittedName>
        <fullName evidence="2 4">Uncharacterized protein</fullName>
    </submittedName>
</protein>
<dbReference type="EMBL" id="UZAE01012064">
    <property type="protein sequence ID" value="VDO03350.1"/>
    <property type="molecule type" value="Genomic_DNA"/>
</dbReference>
<evidence type="ECO:0000256" key="1">
    <source>
        <dbReference type="SAM" id="MobiDB-lite"/>
    </source>
</evidence>
<dbReference type="Proteomes" id="UP000278807">
    <property type="component" value="Unassembled WGS sequence"/>
</dbReference>
<proteinExistence type="predicted"/>
<keyword evidence="3" id="KW-1185">Reference proteome</keyword>
<feature type="region of interest" description="Disordered" evidence="1">
    <location>
        <begin position="39"/>
        <end position="86"/>
    </location>
</feature>
<dbReference type="AlphaFoldDB" id="A0A0R3TK34"/>
<sequence length="138" mass="15516">MEVSSELKCMNGSPEQHQDLINCLVRHLEDALAIRHFRRQRRGKRIRSSDQRHYGKGWSQLTSPSNNGENGEERENGNGNGERRFSTPVVPLTFSKQTRVPGPRPCTTNSSAYLCGLYLAVKALYLINSVAQLMLTGK</sequence>
<reference evidence="4" key="1">
    <citation type="submission" date="2017-02" db="UniProtKB">
        <authorList>
            <consortium name="WormBaseParasite"/>
        </authorList>
    </citation>
    <scope>IDENTIFICATION</scope>
</reference>
<accession>A0A0R3TK34</accession>
<evidence type="ECO:0000313" key="3">
    <source>
        <dbReference type="Proteomes" id="UP000278807"/>
    </source>
</evidence>